<evidence type="ECO:0000313" key="1">
    <source>
        <dbReference type="EMBL" id="EGG42436.1"/>
    </source>
</evidence>
<dbReference type="NCBIfam" id="TIGR02537">
    <property type="entry name" value="arch_flag_Nterm"/>
    <property type="match status" value="1"/>
</dbReference>
<name>F3KJF9_9ARCH</name>
<sequence>MTYMTSKPKMTSRRAVAPIIATLLLVAIAVVGGSIVFVFSQGFFSSAQVSGAPNIESLKFTGYDATDGGLLKLHDGGTTTATTGTAGNGLLTGERVAVYVQNQGVNKVTLGEIRFAGSVYAYSPGSGTLGNFVNGTGSTYEIVTKSPGSTVSTTSPEIQAGQQATIMLNLSENVKTGRDAQFKLSTSNGAVFVGTVVAGQQSG</sequence>
<protein>
    <recommendedName>
        <fullName evidence="2">Archaeal Type IV pilin N-terminal domain-containing protein</fullName>
    </recommendedName>
</protein>
<dbReference type="PATRIC" id="fig|886738.10.peg.690"/>
<accession>F3KJF9</accession>
<dbReference type="STRING" id="886738.Nlim_0617"/>
<gene>
    <name evidence="1" type="ORF">Nlim_0617</name>
</gene>
<evidence type="ECO:0008006" key="2">
    <source>
        <dbReference type="Google" id="ProtNLM"/>
    </source>
</evidence>
<dbReference type="InterPro" id="IPR013373">
    <property type="entry name" value="Flagellin/pilin_N_arc"/>
</dbReference>
<dbReference type="Proteomes" id="UP000004348">
    <property type="component" value="Chromosome"/>
</dbReference>
<comment type="caution">
    <text evidence="1">The sequence shown here is derived from an EMBL/GenBank/DDBJ whole genome shotgun (WGS) entry which is preliminary data.</text>
</comment>
<reference evidence="1" key="1">
    <citation type="journal article" date="2011" name="PLoS ONE">
        <title>Genome of a low-salinity ammonia-oxidizing archaeon determined by single-cell and metagenomic analysis.</title>
        <authorList>
            <person name="Blainey P.C."/>
            <person name="Mosier A.C."/>
            <person name="Potanina A."/>
            <person name="Francis C.A."/>
            <person name="Quake S.R."/>
        </authorList>
    </citation>
    <scope>NUCLEOTIDE SEQUENCE [LARGE SCALE GENOMIC DNA]</scope>
    <source>
        <strain evidence="1">SFB1</strain>
    </source>
</reference>
<proteinExistence type="predicted"/>
<dbReference type="EMBL" id="AEGP01000029">
    <property type="protein sequence ID" value="EGG42436.1"/>
    <property type="molecule type" value="Genomic_DNA"/>
</dbReference>
<dbReference type="HOGENOM" id="CLU_1393527_0_0_2"/>
<organism evidence="1">
    <name type="scientific">Candidatus Nitrosarchaeum limnium SFB1</name>
    <dbReference type="NCBI Taxonomy" id="886738"/>
    <lineage>
        <taxon>Archaea</taxon>
        <taxon>Nitrososphaerota</taxon>
        <taxon>Nitrososphaeria</taxon>
        <taxon>Nitrosopumilales</taxon>
        <taxon>Nitrosopumilaceae</taxon>
        <taxon>Nitrosarchaeum</taxon>
    </lineage>
</organism>
<dbReference type="AlphaFoldDB" id="F3KJF9"/>